<dbReference type="EMBL" id="PDBW01000001">
    <property type="protein sequence ID" value="PFH01881.1"/>
    <property type="molecule type" value="Genomic_DNA"/>
</dbReference>
<proteinExistence type="predicted"/>
<protein>
    <submittedName>
        <fullName evidence="1">Uncharacterized protein</fullName>
    </submittedName>
</protein>
<reference evidence="1 2" key="1">
    <citation type="submission" date="2017-09" db="EMBL/GenBank/DDBJ databases">
        <title>Evaluation of Pacific Biosciences Sequencing Technology to Finishing C. thermocellum Genome Sequences.</title>
        <authorList>
            <person name="Brown S."/>
        </authorList>
    </citation>
    <scope>NUCLEOTIDE SEQUENCE [LARGE SCALE GENOMIC DNA]</scope>
    <source>
        <strain evidence="1 2">AD2</strain>
    </source>
</reference>
<dbReference type="GeneID" id="35803537"/>
<dbReference type="Proteomes" id="UP000223596">
    <property type="component" value="Unassembled WGS sequence"/>
</dbReference>
<evidence type="ECO:0000313" key="1">
    <source>
        <dbReference type="EMBL" id="PFH01881.1"/>
    </source>
</evidence>
<gene>
    <name evidence="1" type="ORF">M972_11625</name>
</gene>
<dbReference type="AlphaFoldDB" id="A0AB36TE69"/>
<accession>A0AB36TE69</accession>
<sequence length="185" mass="20908">MININNIGKLKKCRVWLEELPLYEYKPAKVLSSILETSICMSRENQKIAIEIFVAPRYYAFLGAEYVYKESNNLEIHVNVSNDSGEIITETLALPSDKVHLGISNEYAQTILNTSMEVFMKLSVIPSGILTFNIGGYSDYGSNQVIFKKVTSIIIRLLVSNIKNTEIDQIENIVKNEVDKPLTDI</sequence>
<dbReference type="RefSeq" id="WP_003514797.1">
    <property type="nucleotide sequence ID" value="NZ_CP013828.1"/>
</dbReference>
<name>A0AB36TE69_ACETH</name>
<comment type="caution">
    <text evidence="1">The sequence shown here is derived from an EMBL/GenBank/DDBJ whole genome shotgun (WGS) entry which is preliminary data.</text>
</comment>
<evidence type="ECO:0000313" key="2">
    <source>
        <dbReference type="Proteomes" id="UP000223596"/>
    </source>
</evidence>
<organism evidence="1 2">
    <name type="scientific">Acetivibrio thermocellus AD2</name>
    <dbReference type="NCBI Taxonomy" id="1138384"/>
    <lineage>
        <taxon>Bacteria</taxon>
        <taxon>Bacillati</taxon>
        <taxon>Bacillota</taxon>
        <taxon>Clostridia</taxon>
        <taxon>Eubacteriales</taxon>
        <taxon>Oscillospiraceae</taxon>
        <taxon>Acetivibrio</taxon>
    </lineage>
</organism>